<feature type="domain" description="ABC transmembrane type-1" evidence="9">
    <location>
        <begin position="79"/>
        <end position="268"/>
    </location>
</feature>
<dbReference type="EMBL" id="JAUYVI010000004">
    <property type="protein sequence ID" value="MDQ7248641.1"/>
    <property type="molecule type" value="Genomic_DNA"/>
</dbReference>
<dbReference type="Pfam" id="PF00528">
    <property type="entry name" value="BPD_transp_1"/>
    <property type="match status" value="1"/>
</dbReference>
<keyword evidence="3 8" id="KW-0813">Transport</keyword>
<evidence type="ECO:0000313" key="10">
    <source>
        <dbReference type="EMBL" id="MDQ7248641.1"/>
    </source>
</evidence>
<dbReference type="PANTHER" id="PTHR43848:SF2">
    <property type="entry name" value="PUTRESCINE TRANSPORT SYSTEM PERMEASE PROTEIN POTI"/>
    <property type="match status" value="1"/>
</dbReference>
<protein>
    <submittedName>
        <fullName evidence="10">ABC transporter permease</fullName>
    </submittedName>
</protein>
<dbReference type="Proteomes" id="UP001230156">
    <property type="component" value="Unassembled WGS sequence"/>
</dbReference>
<feature type="transmembrane region" description="Helical" evidence="8">
    <location>
        <begin position="147"/>
        <end position="170"/>
    </location>
</feature>
<dbReference type="SUPFAM" id="SSF161098">
    <property type="entry name" value="MetI-like"/>
    <property type="match status" value="1"/>
</dbReference>
<organism evidence="10 11">
    <name type="scientific">Dongia sedimenti</name>
    <dbReference type="NCBI Taxonomy" id="3064282"/>
    <lineage>
        <taxon>Bacteria</taxon>
        <taxon>Pseudomonadati</taxon>
        <taxon>Pseudomonadota</taxon>
        <taxon>Alphaproteobacteria</taxon>
        <taxon>Rhodospirillales</taxon>
        <taxon>Dongiaceae</taxon>
        <taxon>Dongia</taxon>
    </lineage>
</organism>
<evidence type="ECO:0000313" key="11">
    <source>
        <dbReference type="Proteomes" id="UP001230156"/>
    </source>
</evidence>
<keyword evidence="7 8" id="KW-0472">Membrane</keyword>
<keyword evidence="11" id="KW-1185">Reference proteome</keyword>
<evidence type="ECO:0000256" key="8">
    <source>
        <dbReference type="RuleBase" id="RU363032"/>
    </source>
</evidence>
<evidence type="ECO:0000256" key="6">
    <source>
        <dbReference type="ARBA" id="ARBA00022989"/>
    </source>
</evidence>
<dbReference type="PROSITE" id="PS50928">
    <property type="entry name" value="ABC_TM1"/>
    <property type="match status" value="1"/>
</dbReference>
<dbReference type="Gene3D" id="1.10.3720.10">
    <property type="entry name" value="MetI-like"/>
    <property type="match status" value="1"/>
</dbReference>
<feature type="transmembrane region" description="Helical" evidence="8">
    <location>
        <begin position="249"/>
        <end position="269"/>
    </location>
</feature>
<accession>A0ABU0YLM3</accession>
<evidence type="ECO:0000256" key="1">
    <source>
        <dbReference type="ARBA" id="ARBA00004651"/>
    </source>
</evidence>
<evidence type="ECO:0000256" key="3">
    <source>
        <dbReference type="ARBA" id="ARBA00022448"/>
    </source>
</evidence>
<keyword evidence="4" id="KW-1003">Cell membrane</keyword>
<feature type="transmembrane region" description="Helical" evidence="8">
    <location>
        <begin position="191"/>
        <end position="216"/>
    </location>
</feature>
<proteinExistence type="inferred from homology"/>
<dbReference type="InterPro" id="IPR051789">
    <property type="entry name" value="Bact_Polyamine_Transport"/>
</dbReference>
<sequence>MSETSVLTQGQKTRIWIEANLLGRLAPAVTLLAYLFLFVPIVVLVAYSFNASRSTVVWSGFTFDWYGEVFKDRGLRQALQVSAIIAFVSALVSTAIGALTALAIVRRRFPGRDALATLLLAPMVLPEIVMAVALLVFMVALNITLGYFSMIVSHVLITVPFATLIVRAAAASLDRRLEEAAADLGANEWQIFWRVTFPLLLPPIVTAFLLAATLSFDNFVMSTFTSGVGTTPLPLRIYSMLKLGITPKINALGALMVLLNVLVVVAVMGRHLKLILKK</sequence>
<dbReference type="RefSeq" id="WP_379956119.1">
    <property type="nucleotide sequence ID" value="NZ_JAUYVI010000004.1"/>
</dbReference>
<feature type="transmembrane region" description="Helical" evidence="8">
    <location>
        <begin position="81"/>
        <end position="105"/>
    </location>
</feature>
<evidence type="ECO:0000256" key="5">
    <source>
        <dbReference type="ARBA" id="ARBA00022692"/>
    </source>
</evidence>
<name>A0ABU0YLM3_9PROT</name>
<evidence type="ECO:0000256" key="2">
    <source>
        <dbReference type="ARBA" id="ARBA00007069"/>
    </source>
</evidence>
<comment type="subcellular location">
    <subcellularLocation>
        <location evidence="1 8">Cell membrane</location>
        <topology evidence="1 8">Multi-pass membrane protein</topology>
    </subcellularLocation>
</comment>
<dbReference type="InterPro" id="IPR035906">
    <property type="entry name" value="MetI-like_sf"/>
</dbReference>
<dbReference type="CDD" id="cd06261">
    <property type="entry name" value="TM_PBP2"/>
    <property type="match status" value="1"/>
</dbReference>
<dbReference type="InterPro" id="IPR000515">
    <property type="entry name" value="MetI-like"/>
</dbReference>
<comment type="similarity">
    <text evidence="2">Belongs to the binding-protein-dependent transport system permease family. CysTW subfamily.</text>
</comment>
<evidence type="ECO:0000256" key="4">
    <source>
        <dbReference type="ARBA" id="ARBA00022475"/>
    </source>
</evidence>
<feature type="transmembrane region" description="Helical" evidence="8">
    <location>
        <begin position="21"/>
        <end position="49"/>
    </location>
</feature>
<evidence type="ECO:0000256" key="7">
    <source>
        <dbReference type="ARBA" id="ARBA00023136"/>
    </source>
</evidence>
<keyword evidence="6 8" id="KW-1133">Transmembrane helix</keyword>
<feature type="transmembrane region" description="Helical" evidence="8">
    <location>
        <begin position="117"/>
        <end position="141"/>
    </location>
</feature>
<evidence type="ECO:0000259" key="9">
    <source>
        <dbReference type="PROSITE" id="PS50928"/>
    </source>
</evidence>
<comment type="caution">
    <text evidence="10">The sequence shown here is derived from an EMBL/GenBank/DDBJ whole genome shotgun (WGS) entry which is preliminary data.</text>
</comment>
<gene>
    <name evidence="10" type="ORF">Q8A70_13225</name>
</gene>
<reference evidence="11" key="1">
    <citation type="submission" date="2023-08" db="EMBL/GenBank/DDBJ databases">
        <title>Rhodospirillaceae gen. nov., a novel taxon isolated from the Yangtze River Yuezi River estuary sludge.</title>
        <authorList>
            <person name="Ruan L."/>
        </authorList>
    </citation>
    <scope>NUCLEOTIDE SEQUENCE [LARGE SCALE GENOMIC DNA]</scope>
    <source>
        <strain evidence="11">R-7</strain>
    </source>
</reference>
<keyword evidence="5 8" id="KW-0812">Transmembrane</keyword>
<dbReference type="PANTHER" id="PTHR43848">
    <property type="entry name" value="PUTRESCINE TRANSPORT SYSTEM PERMEASE PROTEIN POTI"/>
    <property type="match status" value="1"/>
</dbReference>